<comment type="caution">
    <text evidence="3">The sequence shown here is derived from an EMBL/GenBank/DDBJ whole genome shotgun (WGS) entry which is preliminary data.</text>
</comment>
<feature type="signal peptide" evidence="2">
    <location>
        <begin position="1"/>
        <end position="29"/>
    </location>
</feature>
<gene>
    <name evidence="3" type="ORF">H9635_07440</name>
</gene>
<dbReference type="RefSeq" id="WP_191699563.1">
    <property type="nucleotide sequence ID" value="NZ_JACSPZ010000003.1"/>
</dbReference>
<feature type="transmembrane region" description="Helical" evidence="1">
    <location>
        <begin position="111"/>
        <end position="131"/>
    </location>
</feature>
<keyword evidence="2" id="KW-0732">Signal</keyword>
<keyword evidence="1" id="KW-1133">Transmembrane helix</keyword>
<dbReference type="Proteomes" id="UP000619101">
    <property type="component" value="Unassembled WGS sequence"/>
</dbReference>
<organism evidence="3 4">
    <name type="scientific">Solibacillus faecavium</name>
    <dbReference type="NCBI Taxonomy" id="2762221"/>
    <lineage>
        <taxon>Bacteria</taxon>
        <taxon>Bacillati</taxon>
        <taxon>Bacillota</taxon>
        <taxon>Bacilli</taxon>
        <taxon>Bacillales</taxon>
        <taxon>Caryophanaceae</taxon>
        <taxon>Solibacillus</taxon>
    </lineage>
</organism>
<evidence type="ECO:0000256" key="1">
    <source>
        <dbReference type="SAM" id="Phobius"/>
    </source>
</evidence>
<protein>
    <submittedName>
        <fullName evidence="3">Uncharacterized protein</fullName>
    </submittedName>
</protein>
<evidence type="ECO:0000313" key="4">
    <source>
        <dbReference type="Proteomes" id="UP000619101"/>
    </source>
</evidence>
<name>A0ABR8XXA0_9BACL</name>
<reference evidence="3 4" key="1">
    <citation type="submission" date="2020-08" db="EMBL/GenBank/DDBJ databases">
        <title>A Genomic Blueprint of the Chicken Gut Microbiome.</title>
        <authorList>
            <person name="Gilroy R."/>
            <person name="Ravi A."/>
            <person name="Getino M."/>
            <person name="Pursley I."/>
            <person name="Horton D.L."/>
            <person name="Alikhan N.-F."/>
            <person name="Baker D."/>
            <person name="Gharbi K."/>
            <person name="Hall N."/>
            <person name="Watson M."/>
            <person name="Adriaenssens E.M."/>
            <person name="Foster-Nyarko E."/>
            <person name="Jarju S."/>
            <person name="Secka A."/>
            <person name="Antonio M."/>
            <person name="Oren A."/>
            <person name="Chaudhuri R."/>
            <person name="La Ragione R.M."/>
            <person name="Hildebrand F."/>
            <person name="Pallen M.J."/>
        </authorList>
    </citation>
    <scope>NUCLEOTIDE SEQUENCE [LARGE SCALE GENOMIC DNA]</scope>
    <source>
        <strain evidence="3 4">A46</strain>
    </source>
</reference>
<proteinExistence type="predicted"/>
<feature type="transmembrane region" description="Helical" evidence="1">
    <location>
        <begin position="138"/>
        <end position="160"/>
    </location>
</feature>
<evidence type="ECO:0000313" key="3">
    <source>
        <dbReference type="EMBL" id="MBD8036571.1"/>
    </source>
</evidence>
<keyword evidence="1" id="KW-0472">Membrane</keyword>
<sequence length="166" mass="17979">MYSKNLKKIVALMMMSFVLLTGGVGNSFAQGPTYDENGFTEKDIQISEVIMEHLVFDEKTKLFTLVNENELGKKLQVISSDVSLSEIKKDIDNINNAIEDLEVEAEGELEYGTYASMCEIALGVLGLYHGVQTQAAMYILGVASTPALIAVTALTGAIWVGGSLMC</sequence>
<keyword evidence="4" id="KW-1185">Reference proteome</keyword>
<dbReference type="EMBL" id="JACSPZ010000003">
    <property type="protein sequence ID" value="MBD8036571.1"/>
    <property type="molecule type" value="Genomic_DNA"/>
</dbReference>
<evidence type="ECO:0000256" key="2">
    <source>
        <dbReference type="SAM" id="SignalP"/>
    </source>
</evidence>
<feature type="chain" id="PRO_5046344563" evidence="2">
    <location>
        <begin position="30"/>
        <end position="166"/>
    </location>
</feature>
<accession>A0ABR8XXA0</accession>
<keyword evidence="1" id="KW-0812">Transmembrane</keyword>